<dbReference type="EMBL" id="AE017199">
    <property type="protein sequence ID" value="AAR38926.1"/>
    <property type="molecule type" value="Genomic_DNA"/>
</dbReference>
<gene>
    <name evidence="1" type="ordered locus">NEQ072</name>
</gene>
<protein>
    <submittedName>
        <fullName evidence="1">NEQ072</fullName>
    </submittedName>
</protein>
<dbReference type="STRING" id="228908.NEQ072"/>
<dbReference type="EnsemblBacteria" id="AAR38926">
    <property type="protein sequence ID" value="AAR38926"/>
    <property type="gene ID" value="NEQ072"/>
</dbReference>
<dbReference type="KEGG" id="neq:NEQ072"/>
<evidence type="ECO:0000313" key="2">
    <source>
        <dbReference type="Proteomes" id="UP000000578"/>
    </source>
</evidence>
<organism evidence="1 2">
    <name type="scientific">Nanoarchaeum equitans (strain Kin4-M)</name>
    <dbReference type="NCBI Taxonomy" id="228908"/>
    <lineage>
        <taxon>Archaea</taxon>
        <taxon>Nanobdellota</taxon>
        <taxon>Candidatus Nanoarchaeia</taxon>
        <taxon>Nanoarchaeales</taxon>
        <taxon>Nanoarchaeaceae</taxon>
        <taxon>Nanoarchaeum</taxon>
    </lineage>
</organism>
<dbReference type="AlphaFoldDB" id="Q74N71"/>
<proteinExistence type="predicted"/>
<accession>Q74N71</accession>
<reference evidence="1 2" key="1">
    <citation type="journal article" date="2003" name="Proc. Natl. Acad. Sci. U.S.A.">
        <title>The genome of Nanoarchaeum equitans: insights into early archaeal evolution and derived parasitism.</title>
        <authorList>
            <person name="Waters E."/>
            <person name="Hohn M.J."/>
            <person name="Ahel I."/>
            <person name="Graham D.E."/>
            <person name="Adams M.D."/>
            <person name="Barnstead M."/>
            <person name="Beeson K.Y."/>
            <person name="Bibbs L."/>
            <person name="Bolanos R."/>
            <person name="Keller M."/>
            <person name="Kretz K."/>
            <person name="Lin X."/>
            <person name="Mathur E."/>
            <person name="Ni J."/>
            <person name="Podar M."/>
            <person name="Richardson T."/>
            <person name="Sutton G.G."/>
            <person name="Simon M."/>
            <person name="Soll D."/>
            <person name="Stetter K.O."/>
            <person name="Short J.M."/>
            <person name="Noordewier M."/>
        </authorList>
    </citation>
    <scope>NUCLEOTIDE SEQUENCE [LARGE SCALE GENOMIC DNA]</scope>
    <source>
        <strain evidence="1 2">Kin4-M</strain>
    </source>
</reference>
<dbReference type="Proteomes" id="UP000000578">
    <property type="component" value="Chromosome"/>
</dbReference>
<dbReference type="BioCyc" id="NEQU228908:GJB6-78-MONOMER"/>
<name>Q74N71_NANEQ</name>
<keyword evidence="2" id="KW-1185">Reference proteome</keyword>
<dbReference type="HOGENOM" id="CLU_1222547_0_0_2"/>
<evidence type="ECO:0000313" key="1">
    <source>
        <dbReference type="EMBL" id="AAR38926.1"/>
    </source>
</evidence>
<sequence>MIRPKIIKLSDKDELIASNPNIDKATKAYKMAKPHVDTIRDYLPAERGLCIAEPQYVKLCYGYLVKLPKEFSILPYKIVRDAVYTSLLDNGIVIEDSEERIEGNTLYRDKFNASALAWLLTKHGNNKMGFSREYLTLREMLYTNKTIKGREKTFSYVLGSLLGSALERKNVDFRDILDSLPIIIEDSLEIIEEERAKKYPYYRNILPNPPANTLKAWVAFSKKYLR</sequence>